<name>A0A0A8ZAX0_ARUDO</name>
<sequence length="29" mass="3297">MNPPFLTTDHSKVFCNSNIGQAYLEILRS</sequence>
<reference evidence="1" key="2">
    <citation type="journal article" date="2015" name="Data Brief">
        <title>Shoot transcriptome of the giant reed, Arundo donax.</title>
        <authorList>
            <person name="Barrero R.A."/>
            <person name="Guerrero F.D."/>
            <person name="Moolhuijzen P."/>
            <person name="Goolsby J.A."/>
            <person name="Tidwell J."/>
            <person name="Bellgard S.E."/>
            <person name="Bellgard M.I."/>
        </authorList>
    </citation>
    <scope>NUCLEOTIDE SEQUENCE</scope>
    <source>
        <tissue evidence="1">Shoot tissue taken approximately 20 cm above the soil surface</tissue>
    </source>
</reference>
<reference evidence="1" key="1">
    <citation type="submission" date="2014-09" db="EMBL/GenBank/DDBJ databases">
        <authorList>
            <person name="Magalhaes I.L.F."/>
            <person name="Oliveira U."/>
            <person name="Santos F.R."/>
            <person name="Vidigal T.H.D.A."/>
            <person name="Brescovit A.D."/>
            <person name="Santos A.J."/>
        </authorList>
    </citation>
    <scope>NUCLEOTIDE SEQUENCE</scope>
    <source>
        <tissue evidence="1">Shoot tissue taken approximately 20 cm above the soil surface</tissue>
    </source>
</reference>
<accession>A0A0A8ZAX0</accession>
<evidence type="ECO:0000313" key="1">
    <source>
        <dbReference type="EMBL" id="JAD33885.1"/>
    </source>
</evidence>
<dbReference type="EMBL" id="GBRH01264010">
    <property type="protein sequence ID" value="JAD33885.1"/>
    <property type="molecule type" value="Transcribed_RNA"/>
</dbReference>
<proteinExistence type="predicted"/>
<protein>
    <submittedName>
        <fullName evidence="1">Uncharacterized protein</fullName>
    </submittedName>
</protein>
<dbReference type="AlphaFoldDB" id="A0A0A8ZAX0"/>
<organism evidence="1">
    <name type="scientific">Arundo donax</name>
    <name type="common">Giant reed</name>
    <name type="synonym">Donax arundinaceus</name>
    <dbReference type="NCBI Taxonomy" id="35708"/>
    <lineage>
        <taxon>Eukaryota</taxon>
        <taxon>Viridiplantae</taxon>
        <taxon>Streptophyta</taxon>
        <taxon>Embryophyta</taxon>
        <taxon>Tracheophyta</taxon>
        <taxon>Spermatophyta</taxon>
        <taxon>Magnoliopsida</taxon>
        <taxon>Liliopsida</taxon>
        <taxon>Poales</taxon>
        <taxon>Poaceae</taxon>
        <taxon>PACMAD clade</taxon>
        <taxon>Arundinoideae</taxon>
        <taxon>Arundineae</taxon>
        <taxon>Arundo</taxon>
    </lineage>
</organism>